<dbReference type="STRING" id="1435377.SUSAZ_04725"/>
<dbReference type="OrthoDB" id="33067at2157"/>
<dbReference type="InterPro" id="IPR052698">
    <property type="entry name" value="MoCofactor_Util/Proc"/>
</dbReference>
<proteinExistence type="predicted"/>
<dbReference type="Proteomes" id="UP000060043">
    <property type="component" value="Chromosome"/>
</dbReference>
<dbReference type="EMBL" id="CP013695">
    <property type="protein sequence ID" value="ALU31454.1"/>
    <property type="molecule type" value="Genomic_DNA"/>
</dbReference>
<name>A0A0U3FUD5_9CREN</name>
<feature type="domain" description="XdhC Rossmann" evidence="1">
    <location>
        <begin position="84"/>
        <end position="224"/>
    </location>
</feature>
<dbReference type="Proteomes" id="UP000065473">
    <property type="component" value="Chromosome"/>
</dbReference>
<dbReference type="PANTHER" id="PTHR30388">
    <property type="entry name" value="ALDEHYDE OXIDOREDUCTASE MOLYBDENUM COFACTOR ASSEMBLY PROTEIN"/>
    <property type="match status" value="1"/>
</dbReference>
<dbReference type="Gene3D" id="3.40.50.720">
    <property type="entry name" value="NAD(P)-binding Rossmann-like Domain"/>
    <property type="match status" value="1"/>
</dbReference>
<dbReference type="AlphaFoldDB" id="A0A0U3FUD5"/>
<protein>
    <submittedName>
        <fullName evidence="3">Carbon monoxide dehydrogenase</fullName>
    </submittedName>
</protein>
<dbReference type="Pfam" id="PF13478">
    <property type="entry name" value="XdhC_C"/>
    <property type="match status" value="1"/>
</dbReference>
<reference evidence="4 5" key="1">
    <citation type="submission" date="2015-12" db="EMBL/GenBank/DDBJ databases">
        <title>A stable core within a dynamic pangenome in Sulfolobus acidocaldarius.</title>
        <authorList>
            <person name="Anderson R."/>
            <person name="Kouris A."/>
            <person name="Seward C."/>
            <person name="Campbell K."/>
            <person name="Whitaker R."/>
        </authorList>
    </citation>
    <scope>NUCLEOTIDE SEQUENCE [LARGE SCALE GENOMIC DNA]</scope>
    <source>
        <strain evidence="2 5">GG12-C01-09</strain>
        <strain evidence="3 4">NG05B_CO5_07</strain>
    </source>
</reference>
<evidence type="ECO:0000313" key="5">
    <source>
        <dbReference type="Proteomes" id="UP000065473"/>
    </source>
</evidence>
<evidence type="ECO:0000259" key="1">
    <source>
        <dbReference type="Pfam" id="PF13478"/>
    </source>
</evidence>
<dbReference type="GeneID" id="14551530"/>
<dbReference type="OMA" id="MREVKNP"/>
<dbReference type="PaxDb" id="1435377-SUSAZ_04725"/>
<dbReference type="PANTHER" id="PTHR30388:SF6">
    <property type="entry name" value="XANTHINE DEHYDROGENASE SUBUNIT A-RELATED"/>
    <property type="match status" value="1"/>
</dbReference>
<dbReference type="InterPro" id="IPR027051">
    <property type="entry name" value="XdhC_Rossmann_dom"/>
</dbReference>
<gene>
    <name evidence="2" type="ORF">ATY89_01355</name>
    <name evidence="3" type="ORF">ATZ20_04390</name>
</gene>
<evidence type="ECO:0000313" key="3">
    <source>
        <dbReference type="EMBL" id="ALU31454.1"/>
    </source>
</evidence>
<evidence type="ECO:0000313" key="2">
    <source>
        <dbReference type="EMBL" id="ALU28735.1"/>
    </source>
</evidence>
<organism evidence="3 4">
    <name type="scientific">Sulfolobus acidocaldarius</name>
    <dbReference type="NCBI Taxonomy" id="2285"/>
    <lineage>
        <taxon>Archaea</taxon>
        <taxon>Thermoproteota</taxon>
        <taxon>Thermoprotei</taxon>
        <taxon>Sulfolobales</taxon>
        <taxon>Sulfolobaceae</taxon>
        <taxon>Sulfolobus</taxon>
    </lineage>
</organism>
<sequence>MSSCEIFPLMAKLGAEGKRFALVSIFKQDKVERTIFVDGKPLLGNLPTEISELANESLEKYVKVDVNTNYGRVVIEPIEPRPGVIIVGSGMIAKSLAKLGSAMGYYVAVVGNGDLPEKEFESFTSFISNQIETLEQIVDSNSMVIVANEGGKPYDAYATYIALKKGAKYVGVLSSAKRGALIIAEIIKRGLKVEDFKDRLYAPVGIDIGSKTAEEIALSILAEIMLVLRGGSLKHLREVKNPYKFVDDALQGKIEDKCFFIPKALSEQG</sequence>
<accession>A0A0U3FUD5</accession>
<evidence type="ECO:0000313" key="4">
    <source>
        <dbReference type="Proteomes" id="UP000060043"/>
    </source>
</evidence>
<dbReference type="RefSeq" id="WP_011277880.1">
    <property type="nucleotide sequence ID" value="NZ_BHWZ01000002.1"/>
</dbReference>
<dbReference type="EMBL" id="CP013694">
    <property type="protein sequence ID" value="ALU28735.1"/>
    <property type="molecule type" value="Genomic_DNA"/>
</dbReference>